<feature type="region of interest" description="Disordered" evidence="3">
    <location>
        <begin position="2481"/>
        <end position="2501"/>
    </location>
</feature>
<feature type="region of interest" description="Disordered" evidence="3">
    <location>
        <begin position="2032"/>
        <end position="2065"/>
    </location>
</feature>
<feature type="region of interest" description="Disordered" evidence="3">
    <location>
        <begin position="843"/>
        <end position="930"/>
    </location>
</feature>
<reference evidence="5" key="1">
    <citation type="submission" date="2019-02" db="EMBL/GenBank/DDBJ databases">
        <title>FDA dAtabase for Regulatory Grade micrObial Sequences (FDA-ARGOS): Supporting development and validation of Infectious Disease Dx tests.</title>
        <authorList>
            <person name="Duncan R."/>
            <person name="Fisher C."/>
            <person name="Tallon L."/>
            <person name="Sadzewicz L."/>
            <person name="Sengamalay N."/>
            <person name="Ott S."/>
            <person name="Godinez A."/>
            <person name="Nagaraj S."/>
            <person name="Vavikolanu K."/>
            <person name="Nadendla S."/>
            <person name="Aluvathingal J."/>
            <person name="Sichtig H."/>
        </authorList>
    </citation>
    <scope>NUCLEOTIDE SEQUENCE [LARGE SCALE GENOMIC DNA]</scope>
    <source>
        <strain evidence="5">FDAARGOS_361</strain>
    </source>
</reference>
<feature type="compositionally biased region" description="Polar residues" evidence="3">
    <location>
        <begin position="229"/>
        <end position="246"/>
    </location>
</feature>
<dbReference type="InterPro" id="IPR051242">
    <property type="entry name" value="WD-EF-hand_domain"/>
</dbReference>
<dbReference type="VEuPathDB" id="TriTrypDB:LDHU3_33.1530"/>
<dbReference type="PROSITE" id="PS50294">
    <property type="entry name" value="WD_REPEATS_REGION"/>
    <property type="match status" value="1"/>
</dbReference>
<feature type="region of interest" description="Disordered" evidence="3">
    <location>
        <begin position="284"/>
        <end position="309"/>
    </location>
</feature>
<keyword evidence="1" id="KW-0677">Repeat</keyword>
<feature type="compositionally biased region" description="Basic and acidic residues" evidence="3">
    <location>
        <begin position="1198"/>
        <end position="1207"/>
    </location>
</feature>
<feature type="region of interest" description="Disordered" evidence="3">
    <location>
        <begin position="1297"/>
        <end position="1330"/>
    </location>
</feature>
<dbReference type="Proteomes" id="UP000318447">
    <property type="component" value="Unassembled WGS sequence"/>
</dbReference>
<dbReference type="PANTHER" id="PTHR44324:SF5">
    <property type="entry name" value="EF-HAND DOMAIN-CONTAINING PROTEIN"/>
    <property type="match status" value="1"/>
</dbReference>
<dbReference type="VEuPathDB" id="TriTrypDB:LdCL_330016000"/>
<feature type="region of interest" description="Disordered" evidence="3">
    <location>
        <begin position="43"/>
        <end position="126"/>
    </location>
</feature>
<evidence type="ECO:0000256" key="2">
    <source>
        <dbReference type="PROSITE-ProRule" id="PRU00221"/>
    </source>
</evidence>
<feature type="region of interest" description="Disordered" evidence="3">
    <location>
        <begin position="1548"/>
        <end position="1581"/>
    </location>
</feature>
<feature type="compositionally biased region" description="Basic residues" evidence="3">
    <location>
        <begin position="83"/>
        <end position="95"/>
    </location>
</feature>
<organism evidence="4 5">
    <name type="scientific">Leishmania donovani</name>
    <dbReference type="NCBI Taxonomy" id="5661"/>
    <lineage>
        <taxon>Eukaryota</taxon>
        <taxon>Discoba</taxon>
        <taxon>Euglenozoa</taxon>
        <taxon>Kinetoplastea</taxon>
        <taxon>Metakinetoplastina</taxon>
        <taxon>Trypanosomatida</taxon>
        <taxon>Trypanosomatidae</taxon>
        <taxon>Leishmaniinae</taxon>
        <taxon>Leishmania</taxon>
    </lineage>
</organism>
<feature type="compositionally biased region" description="Low complexity" evidence="3">
    <location>
        <begin position="45"/>
        <end position="82"/>
    </location>
</feature>
<name>A0A504XZ29_LEIDO</name>
<comment type="caution">
    <text evidence="4">The sequence shown here is derived from an EMBL/GenBank/DDBJ whole genome shotgun (WGS) entry which is preliminary data.</text>
</comment>
<dbReference type="EMBL" id="RHLC01000007">
    <property type="protein sequence ID" value="TPP53771.1"/>
    <property type="molecule type" value="Genomic_DNA"/>
</dbReference>
<evidence type="ECO:0000256" key="3">
    <source>
        <dbReference type="SAM" id="MobiDB-lite"/>
    </source>
</evidence>
<dbReference type="VEuPathDB" id="TriTrypDB:LDHU3_33.1520"/>
<feature type="region of interest" description="Disordered" evidence="3">
    <location>
        <begin position="1598"/>
        <end position="1639"/>
    </location>
</feature>
<feature type="compositionally biased region" description="Low complexity" evidence="3">
    <location>
        <begin position="872"/>
        <end position="884"/>
    </location>
</feature>
<feature type="compositionally biased region" description="Polar residues" evidence="3">
    <location>
        <begin position="1122"/>
        <end position="1134"/>
    </location>
</feature>
<evidence type="ECO:0000256" key="1">
    <source>
        <dbReference type="ARBA" id="ARBA00022737"/>
    </source>
</evidence>
<feature type="compositionally biased region" description="Low complexity" evidence="3">
    <location>
        <begin position="2787"/>
        <end position="2798"/>
    </location>
</feature>
<feature type="compositionally biased region" description="Low complexity" evidence="3">
    <location>
        <begin position="1559"/>
        <end position="1571"/>
    </location>
</feature>
<evidence type="ECO:0000313" key="5">
    <source>
        <dbReference type="Proteomes" id="UP000318447"/>
    </source>
</evidence>
<dbReference type="VEuPathDB" id="TriTrypDB:LdBPK_330990.1"/>
<protein>
    <submittedName>
        <fullName evidence="4">WD domain, G-beta repeat family protein</fullName>
    </submittedName>
</protein>
<feature type="compositionally biased region" description="Low complexity" evidence="3">
    <location>
        <begin position="2032"/>
        <end position="2041"/>
    </location>
</feature>
<feature type="compositionally biased region" description="Low complexity" evidence="3">
    <location>
        <begin position="1617"/>
        <end position="1634"/>
    </location>
</feature>
<dbReference type="PANTHER" id="PTHR44324">
    <property type="entry name" value="WD40 REPEAT DOMAIN 95"/>
    <property type="match status" value="1"/>
</dbReference>
<feature type="region of interest" description="Disordered" evidence="3">
    <location>
        <begin position="142"/>
        <end position="172"/>
    </location>
</feature>
<evidence type="ECO:0000313" key="4">
    <source>
        <dbReference type="EMBL" id="TPP53771.1"/>
    </source>
</evidence>
<gene>
    <name evidence="4" type="ORF">CGC21_38110</name>
</gene>
<keyword evidence="2" id="KW-0853">WD repeat</keyword>
<dbReference type="SUPFAM" id="SSF50978">
    <property type="entry name" value="WD40 repeat-like"/>
    <property type="match status" value="2"/>
</dbReference>
<feature type="region of interest" description="Disordered" evidence="3">
    <location>
        <begin position="2779"/>
        <end position="2811"/>
    </location>
</feature>
<dbReference type="VEuPathDB" id="TriTrypDB:LdBPK_331000.1"/>
<feature type="region of interest" description="Disordered" evidence="3">
    <location>
        <begin position="1256"/>
        <end position="1275"/>
    </location>
</feature>
<dbReference type="VEuPathDB" id="TriTrypDB:LdCL_330016100"/>
<dbReference type="InterPro" id="IPR015943">
    <property type="entry name" value="WD40/YVTN_repeat-like_dom_sf"/>
</dbReference>
<dbReference type="InterPro" id="IPR036322">
    <property type="entry name" value="WD40_repeat_dom_sf"/>
</dbReference>
<dbReference type="Gene3D" id="2.130.10.10">
    <property type="entry name" value="YVTN repeat-like/Quinoprotein amine dehydrogenase"/>
    <property type="match status" value="3"/>
</dbReference>
<feature type="region of interest" description="Disordered" evidence="3">
    <location>
        <begin position="1198"/>
        <end position="1218"/>
    </location>
</feature>
<dbReference type="InterPro" id="IPR001680">
    <property type="entry name" value="WD40_rpt"/>
</dbReference>
<sequence length="2811" mass="296346">MPVAVSMHACSAWPVSIDFVAFRFFLAGYSVEEAVEQLMALQSETPAASPRRRTSSASPSSTGSSDGGRASHAGSASSSRSATRSKARRRHRRQQRTPQQRQDSLPVMHNAQQQTEDRRLEVEDENPQEIAVATTAAALPRNTSISSSASGAPVPTTTAAPSTTTAVDNSNTKVSASSSTTVAVPASSSAFHAAPGGANTHHHRHRHHHQRLDKSPGGSGCKKSCHSAPHSSRSRTATQSSKTAARTSFALPPTLNNEYSDALPLSVDLSNFRRFSDDATVADTPAAAASDTGGGSGARAGGASSSHHLHHVNFGDMKASPSLQQRREKHRKDSAERHCFFLSKSYIKFQRQLQEFEAIGGVGVVSSSLQSRYLFEEVTEQYQVFRELSREEQLGSPYAFLSNYYIPIPVTTRLQLLQMYYETDAGVFRWAFGDKLSRFDLPAALSAAREENVSGTLSAGFGSLAAMDAATVTRLSEQHVDALRRQWENVKHVCVTVAALYRGKGGMCVPLDMPLLTTIQQCFGLRHEQALDYATAAFGFEHRLETRLFEHLHNFNEYGVICSIVASLWCDCSGYFLSGSFRDGCRRLGRLLDEYRILSELHLIVFGEAMRPRWQVQLDEVQRVITTSSHVDKNAMASATAAVSATSPVTPSVSGGGGGIATPTTMSAGMLPSFSSGAAGVGSNHFGSPLCGNGHPGGATGGAAADAGNASAYTSPVFPTTGGAFSANNVHSPLSGNGQYSRPFLMEFPSLMKHLLRVCVALSSNGGVNDGLDIFFTRIYSYLELLSSRTAPAIVSRVMNAAASGGSTMTGAAAAVGTGGLASPLSGQLGGSVGGGGAVPGIGASVAPSGRPPLPPYGERAQSDGDLSRTTANSGSAMAPAAASTPPPQGLSSSLAPLTRGGTNLGRPLRSGLTRVSSSGLLPRQAPGRGGGNAVAMSLLTVASATNLRTGVEGSGCVDEGMSASVPFSYAVSTVVNTSLLQPASVLLPLTAAIAAHNGPASGGVASSPLQSALGSRGCAGGALSSLTAQPLPASTSSLPSQVSDMVLKVIDKRYLRELCMLLTALPCAWHQLTVLTRDDHMATDKSVSDMMMALKAITQARSPTPRSQDASLGHWIDSDALPSNPSRISSSAATDKHPSSPPSALAATTIVAATAMSRNTARCAATRVENLHQWILAIKQPSLPTAVSAAPTLSDTAQERGVRSVRSDSATMDGSRRHSSASVVVRLPLEERIGLPELKSIMRAFQVPPLGADGQLLEAPSSESPGSGTADGVVAPLKTHRSANELSAIVADLHRKPHSAHPPDQNSTGDPTGAHSPAEGKQQMHLHAPAPALSSSRLALRSLSQEEFVHAIQSAVPSATLPEIQALLSKTISETQDTVSWNELTAFLVTRSRQKADLALENQRFVLGGPPRGMRFDDQHSSSITCVAVEPVRRLLVTGCSEGSVRAWSSGNDLAYRGLLLQVDKWIVGLHWGCNKRVLYVVTMDRWVYILDGTTYEVLRVYHGRGITQSSVSMTYANETIDTVHVGGVALSKLTASSARSYGSARLIPHGIGSPGKSRTPPSSRPLTSRAGSRESHEERTRRLLFSVMHLCRAVRPARKETDAAEHPRRNWSTQTGDATAAAGASASPASPSCTEVSSPLPTSILTTMYSLTTADAAEVLHQNNTPLTGAGRGPYVHQQLDECVLTALIDPVTATAFHESAFQEDVLLLGTSAGDVFLFQLAQHHHLNTNRVLVARHVFRRLHRGRVTKLDLLLPLHALVSSGDDGHVRVMSLVTGEPLRSFYAADLPEQHASVTDFDLHPQLKMLLTVGPERRALVWEWTQPSPIALLDPANSPCCGGAFIGDRVLTISRDGVLHVYDCKGFHLQQEVSLATAGSLDRFGSAVGATHSAISQVHVDEAQQRVLCFGHFPFSLRVKWQVSSGFPERYRGHHVPILTTLSSRPFRQVVTVGTDGVVMTWTPRTGANEFSFPLSNFSNMATASVPLRPTAVSMDLLQRRLLTGFAGGIMVVWNILNGQVERVLTAAAAAALPSPSSSPAASNGTARKRVKPMSGRGRSAATASVERPAATATAVALTSPSRDVTAVGSFLRHRSVSYIFVLASRVYVDAAVESSGAAERCSSPQLGEYSTTPASSWTVPGAFGDVATIVQLGMQLVGCATASGAVLVYNVLFDRQEGAPLWVQESLLSPTWVTGGILSPTSTVNAACDFASVEGSSTLLWRNGTVSAAGQRMSGSGVLAGTQSQRAVPGAAPLFLGSLANRSGAAGAAQAAGADPVATAAATTGAVVSRVSCLMTLPAVHPRLLFVGQEDGTVSFWHTLRRVCLGAVSLTTAAGVEDGRQGESTEWGGGEAVVDMDMEETDGQTLVFGDGEGKVHVCRLKWKMLADSHEQTAALAMPNLALYCRTPTPTKGQLPAVAASAASSAEDATASERALPVLQELERVHVFSSGLKLSGIRLVLADEETAAVRTAVPLPKAKAGAEDVGIAPEEGGGRDALSSSLGTHKDTDRPRLLIICTGIDHFVRVFTLAGVPIGELGMDEWDTARPSTFRFMGEPTVPPAVLLPCSLAGNFTWQQDGHDKIKRSSCYHDYLADLYATHHAQPAMLDGPPKGLACSGNVPPGGTAALRRTMGGTVYLGCPDSTPSRAAVRASLVDRPSPAIDAPHLVDRVRSAAGVDKRQSHGNSKAVAFTKSVETGTTAAPELFSEDGGSLLPSHLSPGQRRPANQGFHARLRQSTRHLCEKDRLFHGVLKHSYVRQLQNLHRQGHASSLLSFQQPPAALPELPTILPSTSATPSAAASEHSETAGQSQAAK</sequence>
<feature type="compositionally biased region" description="Low complexity" evidence="3">
    <location>
        <begin position="146"/>
        <end position="172"/>
    </location>
</feature>
<accession>A0A504XZ29</accession>
<feature type="compositionally biased region" description="Basic residues" evidence="3">
    <location>
        <begin position="200"/>
        <end position="211"/>
    </location>
</feature>
<feature type="compositionally biased region" description="Basic and acidic residues" evidence="3">
    <location>
        <begin position="1599"/>
        <end position="1610"/>
    </location>
</feature>
<dbReference type="PROSITE" id="PS50082">
    <property type="entry name" value="WD_REPEATS_2"/>
    <property type="match status" value="1"/>
</dbReference>
<dbReference type="SMART" id="SM00320">
    <property type="entry name" value="WD40"/>
    <property type="match status" value="6"/>
</dbReference>
<feature type="compositionally biased region" description="Polar residues" evidence="3">
    <location>
        <begin position="1100"/>
        <end position="1111"/>
    </location>
</feature>
<dbReference type="Pfam" id="PF00400">
    <property type="entry name" value="WD40"/>
    <property type="match status" value="1"/>
</dbReference>
<feature type="region of interest" description="Disordered" evidence="3">
    <location>
        <begin position="1100"/>
        <end position="1144"/>
    </location>
</feature>
<dbReference type="FunFam" id="2.130.10.10:FF:003251">
    <property type="entry name" value="Uncharacterized protein"/>
    <property type="match status" value="1"/>
</dbReference>
<proteinExistence type="predicted"/>
<feature type="region of interest" description="Disordered" evidence="3">
    <location>
        <begin position="190"/>
        <end position="255"/>
    </location>
</feature>
<feature type="repeat" description="WD" evidence="2">
    <location>
        <begin position="1418"/>
        <end position="1450"/>
    </location>
</feature>